<dbReference type="NCBIfam" id="TIGR02458">
    <property type="entry name" value="CbtA"/>
    <property type="match status" value="1"/>
</dbReference>
<dbReference type="InterPro" id="IPR012666">
    <property type="entry name" value="CbtA_put"/>
</dbReference>
<dbReference type="RefSeq" id="WP_263720449.1">
    <property type="nucleotide sequence ID" value="NZ_JAOWLA010000003.1"/>
</dbReference>
<gene>
    <name evidence="3" type="ORF">OE647_04410</name>
</gene>
<accession>A0ABT2YYN1</accession>
<dbReference type="Pfam" id="PF09490">
    <property type="entry name" value="CbtA"/>
    <property type="match status" value="1"/>
</dbReference>
<feature type="transmembrane region" description="Helical" evidence="2">
    <location>
        <begin position="179"/>
        <end position="195"/>
    </location>
</feature>
<dbReference type="EMBL" id="JAOWLA010000003">
    <property type="protein sequence ID" value="MCV2863981.1"/>
    <property type="molecule type" value="Genomic_DNA"/>
</dbReference>
<dbReference type="Proteomes" id="UP001652503">
    <property type="component" value="Unassembled WGS sequence"/>
</dbReference>
<feature type="transmembrane region" description="Helical" evidence="2">
    <location>
        <begin position="215"/>
        <end position="235"/>
    </location>
</feature>
<proteinExistence type="predicted"/>
<organism evidence="3 4">
    <name type="scientific">Albidovulum sediminicola</name>
    <dbReference type="NCBI Taxonomy" id="2984331"/>
    <lineage>
        <taxon>Bacteria</taxon>
        <taxon>Pseudomonadati</taxon>
        <taxon>Pseudomonadota</taxon>
        <taxon>Alphaproteobacteria</taxon>
        <taxon>Rhodobacterales</taxon>
        <taxon>Paracoccaceae</taxon>
        <taxon>Albidovulum</taxon>
    </lineage>
</organism>
<sequence>MIQRLFAGGLVAGFAAGLFSALLHFAFIQELILLGEKYETGELVHFEAGATTAQSEGHSEAAGTDESHEHDVGEASEDSALSRNAKTVLFTGLIYAGYGLLLVAGFAAAEQFGRKVGPREGVLWGIAGFVALQLAPAMGLAPELPGTAAADLDARQVWWLATVLATGGGIALLAYGRGVIGYVIAGALLAAPHVVGAPHLDQYFGVAPSELGAEFASRVLGVGLVSWAVLGWLCARAWNSGQS</sequence>
<keyword evidence="2" id="KW-0472">Membrane</keyword>
<reference evidence="3 4" key="1">
    <citation type="submission" date="2022-10" db="EMBL/GenBank/DDBJ databases">
        <title>Defluviimonas sp. nov., isolated from ocean surface water.</title>
        <authorList>
            <person name="He W."/>
            <person name="Wang L."/>
            <person name="Zhang D.-F."/>
        </authorList>
    </citation>
    <scope>NUCLEOTIDE SEQUENCE [LARGE SCALE GENOMIC DNA]</scope>
    <source>
        <strain evidence="3 4">WL0075</strain>
    </source>
</reference>
<feature type="transmembrane region" description="Helical" evidence="2">
    <location>
        <begin position="88"/>
        <end position="109"/>
    </location>
</feature>
<evidence type="ECO:0000256" key="1">
    <source>
        <dbReference type="SAM" id="MobiDB-lite"/>
    </source>
</evidence>
<feature type="transmembrane region" description="Helical" evidence="2">
    <location>
        <begin position="121"/>
        <end position="141"/>
    </location>
</feature>
<name>A0ABT2YYN1_9RHOB</name>
<evidence type="ECO:0000313" key="3">
    <source>
        <dbReference type="EMBL" id="MCV2863981.1"/>
    </source>
</evidence>
<keyword evidence="2" id="KW-0812">Transmembrane</keyword>
<feature type="region of interest" description="Disordered" evidence="1">
    <location>
        <begin position="51"/>
        <end position="79"/>
    </location>
</feature>
<keyword evidence="2" id="KW-1133">Transmembrane helix</keyword>
<protein>
    <submittedName>
        <fullName evidence="3">CbtA family protein</fullName>
    </submittedName>
</protein>
<evidence type="ECO:0000256" key="2">
    <source>
        <dbReference type="SAM" id="Phobius"/>
    </source>
</evidence>
<evidence type="ECO:0000313" key="4">
    <source>
        <dbReference type="Proteomes" id="UP001652503"/>
    </source>
</evidence>
<comment type="caution">
    <text evidence="3">The sequence shown here is derived from an EMBL/GenBank/DDBJ whole genome shotgun (WGS) entry which is preliminary data.</text>
</comment>
<feature type="transmembrane region" description="Helical" evidence="2">
    <location>
        <begin position="156"/>
        <end position="174"/>
    </location>
</feature>
<keyword evidence="4" id="KW-1185">Reference proteome</keyword>